<evidence type="ECO:0000313" key="4">
    <source>
        <dbReference type="Proteomes" id="UP001146793"/>
    </source>
</evidence>
<feature type="region of interest" description="Disordered" evidence="1">
    <location>
        <begin position="935"/>
        <end position="954"/>
    </location>
</feature>
<feature type="compositionally biased region" description="Basic residues" evidence="1">
    <location>
        <begin position="434"/>
        <end position="458"/>
    </location>
</feature>
<name>A0AAV8ABM9_9EUKA</name>
<dbReference type="AlphaFoldDB" id="A0AAV8ABM9"/>
<feature type="compositionally biased region" description="Low complexity" evidence="1">
    <location>
        <begin position="357"/>
        <end position="367"/>
    </location>
</feature>
<feature type="region of interest" description="Disordered" evidence="1">
    <location>
        <begin position="74"/>
        <end position="112"/>
    </location>
</feature>
<dbReference type="InterPro" id="IPR006869">
    <property type="entry name" value="DUF547"/>
</dbReference>
<sequence length="1037" mass="121633">MIKKKPSVETLEQTLSALQFRKRRLINYMGEGGELVVKFRTLKSRRNEVLVEKQTYLYQLSQIRVKQQEIQNLLKDGKKNKKKNKNKNIFGKSQKRQNNKNKKNIRSRSKSMLVCSQKEDEVPKNKQVTKLTIKTKKGDQEKKKIQMENGKKDFKLKIKNLDVSLKKESKSKILLKSELKKYRKISQSEKSKFKKFQNQNSSDQDQLKKGLTNELALLTSTYKKKRFSLTYIEHDISTFLQLKDRQRHLHFQIKSRIVENESLRSQVQLLKELLLTSDLSTLSQSSSSFSSLSFSSSSSASELSSSSSSSSSSSLSLVAKDLSDKDTLHINSISNKDHFFQKAKKANSKRKKKNRNKNQNNNKNNQSYEDTIVVNNKSKEMASIFNNNSSKRSASYYNLFSEANLDLGFKTKTKTKTKTDTNKKMEMEMEKEKEKRKKKRKRRRRRRRRRRRKEKKRSQSQIRNQINLKNNSELKLENLTDNSTKVENDNSNSKIEKHKIKNKEQSNKITIDTFESLLRIPLSLDYFTEFLIERMDQENILFFQEVKKFKNNCRTEKQIEKNSKSIFKKYLKIGSQFEINIDSNTRKMIIDKFRDKVFSLSLFDEAHSIVFKHMKFQTYRLFKQSYLYEKLIKKINSDPEFIRNYNPEKKVCQLSYRRSTKKGKQSNTQALNEEYPYLGTTMDALELSFFLIECLINLLNAHYSVSQNKINLKAISRSIAFRKFVQLTNQLQKINFKRLTEIEIEKKCFFLNIYNTLMLHGMILDGFPNSNDEFNKFKSNTRYTINKWKFSLDDIHNGILRSNLDAKHSNKYFKKGDPRAMFTLKKLDPRIHFSLINPWQTSHIKLFSKTNLESALNSITKFILGQCVKVYKKRIDIPSIFEEYEKDFCNTNTNNNNNNSISHKNIQLSILSWISNALDNELDLSFISLQSRKPNSTSTHAHTHNPNSNLTSSSTLHNLTKRKKIASLTSTSFSLLASSSFSLFASSSFSSLSTSNDFNIKFLNKNFYHPTFVFDLKRNISRKFCKLSFLEERKNNH</sequence>
<dbReference type="InterPro" id="IPR016137">
    <property type="entry name" value="RGS"/>
</dbReference>
<dbReference type="Pfam" id="PF00615">
    <property type="entry name" value="RGS"/>
    <property type="match status" value="1"/>
</dbReference>
<comment type="caution">
    <text evidence="3">The sequence shown here is derived from an EMBL/GenBank/DDBJ whole genome shotgun (WGS) entry which is preliminary data.</text>
</comment>
<dbReference type="EMBL" id="JANTQA010000012">
    <property type="protein sequence ID" value="KAJ3450964.1"/>
    <property type="molecule type" value="Genomic_DNA"/>
</dbReference>
<dbReference type="InterPro" id="IPR036305">
    <property type="entry name" value="RGS_sf"/>
</dbReference>
<feature type="region of interest" description="Disordered" evidence="1">
    <location>
        <begin position="339"/>
        <end position="370"/>
    </location>
</feature>
<dbReference type="Pfam" id="PF04784">
    <property type="entry name" value="DUF547"/>
    <property type="match status" value="1"/>
</dbReference>
<gene>
    <name evidence="3" type="ORF">M0812_07160</name>
</gene>
<dbReference type="CDD" id="cd07440">
    <property type="entry name" value="RGS"/>
    <property type="match status" value="1"/>
</dbReference>
<dbReference type="PANTHER" id="PTHR46361:SF3">
    <property type="entry name" value="ELECTRON CARRIER_ PROTEIN DISULFIDE OXIDOREDUCTASE"/>
    <property type="match status" value="1"/>
</dbReference>
<feature type="compositionally biased region" description="Basic and acidic residues" evidence="1">
    <location>
        <begin position="417"/>
        <end position="433"/>
    </location>
</feature>
<dbReference type="PROSITE" id="PS50132">
    <property type="entry name" value="RGS"/>
    <property type="match status" value="1"/>
</dbReference>
<feature type="compositionally biased region" description="Basic residues" evidence="1">
    <location>
        <begin position="93"/>
        <end position="109"/>
    </location>
</feature>
<evidence type="ECO:0000313" key="3">
    <source>
        <dbReference type="EMBL" id="KAJ3450964.1"/>
    </source>
</evidence>
<accession>A0AAV8ABM9</accession>
<dbReference type="Proteomes" id="UP001146793">
    <property type="component" value="Unassembled WGS sequence"/>
</dbReference>
<reference evidence="3" key="1">
    <citation type="submission" date="2022-08" db="EMBL/GenBank/DDBJ databases">
        <title>Novel sulphate-reducing endosymbionts in the free-living metamonad Anaeramoeba.</title>
        <authorList>
            <person name="Jerlstrom-Hultqvist J."/>
            <person name="Cepicka I."/>
            <person name="Gallot-Lavallee L."/>
            <person name="Salas-Leiva D."/>
            <person name="Curtis B.A."/>
            <person name="Zahonova K."/>
            <person name="Pipaliya S."/>
            <person name="Dacks J."/>
            <person name="Roger A.J."/>
        </authorList>
    </citation>
    <scope>NUCLEOTIDE SEQUENCE</scope>
    <source>
        <strain evidence="3">Busselton2</strain>
    </source>
</reference>
<organism evidence="3 4">
    <name type="scientific">Anaeramoeba flamelloides</name>
    <dbReference type="NCBI Taxonomy" id="1746091"/>
    <lineage>
        <taxon>Eukaryota</taxon>
        <taxon>Metamonada</taxon>
        <taxon>Anaeramoebidae</taxon>
        <taxon>Anaeramoeba</taxon>
    </lineage>
</organism>
<proteinExistence type="predicted"/>
<evidence type="ECO:0000256" key="1">
    <source>
        <dbReference type="SAM" id="MobiDB-lite"/>
    </source>
</evidence>
<dbReference type="SMART" id="SM00315">
    <property type="entry name" value="RGS"/>
    <property type="match status" value="1"/>
</dbReference>
<evidence type="ECO:0000259" key="2">
    <source>
        <dbReference type="PROSITE" id="PS50132"/>
    </source>
</evidence>
<feature type="region of interest" description="Disordered" evidence="1">
    <location>
        <begin position="415"/>
        <end position="473"/>
    </location>
</feature>
<dbReference type="InterPro" id="IPR044926">
    <property type="entry name" value="RGS_subdomain_2"/>
</dbReference>
<dbReference type="PANTHER" id="PTHR46361">
    <property type="entry name" value="ELECTRON CARRIER/ PROTEIN DISULFIDE OXIDOREDUCTASE"/>
    <property type="match status" value="1"/>
</dbReference>
<feature type="compositionally biased region" description="Basic residues" evidence="1">
    <location>
        <begin position="341"/>
        <end position="356"/>
    </location>
</feature>
<feature type="domain" description="RGS" evidence="2">
    <location>
        <begin position="513"/>
        <end position="632"/>
    </location>
</feature>
<dbReference type="PRINTS" id="PR01301">
    <property type="entry name" value="RGSPROTEIN"/>
</dbReference>
<protein>
    <submittedName>
        <fullName evidence="3">Electron carrier/ protein disulfide oxidoreductase</fullName>
    </submittedName>
</protein>
<dbReference type="SUPFAM" id="SSF48097">
    <property type="entry name" value="Regulator of G-protein signaling, RGS"/>
    <property type="match status" value="1"/>
</dbReference>
<dbReference type="Gene3D" id="1.10.167.10">
    <property type="entry name" value="Regulator of G-protein Signalling 4, domain 2"/>
    <property type="match status" value="1"/>
</dbReference>
<feature type="compositionally biased region" description="Low complexity" evidence="1">
    <location>
        <begin position="944"/>
        <end position="954"/>
    </location>
</feature>